<dbReference type="eggNOG" id="COG0614">
    <property type="taxonomic scope" value="Bacteria"/>
</dbReference>
<dbReference type="OrthoDB" id="9787830at2"/>
<dbReference type="KEGG" id="tid:Thein_0502"/>
<name>F8AB18_THEID</name>
<dbReference type="PANTHER" id="PTHR30535:SF33">
    <property type="entry name" value="PERIPLASMIC BINDING PROTEIN"/>
    <property type="match status" value="1"/>
</dbReference>
<dbReference type="Gene3D" id="3.40.50.1980">
    <property type="entry name" value="Nitrogenase molybdenum iron protein domain"/>
    <property type="match status" value="2"/>
</dbReference>
<proteinExistence type="predicted"/>
<feature type="domain" description="Fe/B12 periplasmic-binding" evidence="2">
    <location>
        <begin position="31"/>
        <end position="292"/>
    </location>
</feature>
<dbReference type="HOGENOM" id="CLU_038034_13_3_0"/>
<evidence type="ECO:0000313" key="3">
    <source>
        <dbReference type="EMBL" id="AEH44384.1"/>
    </source>
</evidence>
<dbReference type="STRING" id="667014.Thein_0502"/>
<evidence type="ECO:0000313" key="4">
    <source>
        <dbReference type="Proteomes" id="UP000006793"/>
    </source>
</evidence>
<dbReference type="InterPro" id="IPR050902">
    <property type="entry name" value="ABC_Transporter_SBP"/>
</dbReference>
<dbReference type="EMBL" id="CP002683">
    <property type="protein sequence ID" value="AEH44384.1"/>
    <property type="molecule type" value="Genomic_DNA"/>
</dbReference>
<dbReference type="RefSeq" id="WP_013907129.1">
    <property type="nucleotide sequence ID" value="NC_015681.1"/>
</dbReference>
<feature type="chain" id="PRO_5003367233" evidence="1">
    <location>
        <begin position="21"/>
        <end position="308"/>
    </location>
</feature>
<sequence length="308" mass="35008">MKKFLLCLLIFFFFPLNSFSKTLTIKDALNRTVKINAPVKKAIFLVGYEIIPFLDLWHQTVGISLWAKYENDLLGKKAKDFVNVGTASNPNIETIVSLKPDLVITWPYNQRVIQTFESLGIPTYTISPNSLYDLFNLINDFALIFGKEERGNRLINLMRGTLNELNSLVANAYKPGVVFTWGRPTRISGKQGVVPDLIRIAGGKNLGDKFDRPYIDIPLERLVILNPEVIFIWGNARYNASDLLKDERLSSVSAVKNKKVYKTPEWSTWSPRAVLIALWMGTKLHPELVTPAFFKQKKAQLESFITNP</sequence>
<gene>
    <name evidence="3" type="ordered locus">Thein_0502</name>
</gene>
<dbReference type="PROSITE" id="PS50983">
    <property type="entry name" value="FE_B12_PBP"/>
    <property type="match status" value="1"/>
</dbReference>
<dbReference type="FunCoup" id="F8AB18">
    <property type="interactions" value="172"/>
</dbReference>
<dbReference type="InterPro" id="IPR002491">
    <property type="entry name" value="ABC_transptr_periplasmic_BD"/>
</dbReference>
<reference evidence="3 4" key="2">
    <citation type="journal article" date="2012" name="Stand. Genomic Sci.">
        <title>Complete genome sequence of the thermophilic sulfate-reducing ocean bacterium Thermodesulfatator indicus type strain (CIR29812(T)).</title>
        <authorList>
            <person name="Anderson I."/>
            <person name="Saunders E."/>
            <person name="Lapidus A."/>
            <person name="Nolan M."/>
            <person name="Lucas S."/>
            <person name="Tice H."/>
            <person name="Del Rio T.G."/>
            <person name="Cheng J.F."/>
            <person name="Han C."/>
            <person name="Tapia R."/>
            <person name="Goodwin L.A."/>
            <person name="Pitluck S."/>
            <person name="Liolios K."/>
            <person name="Mavromatis K."/>
            <person name="Pagani I."/>
            <person name="Ivanova N."/>
            <person name="Mikhailova N."/>
            <person name="Pati A."/>
            <person name="Chen A."/>
            <person name="Palaniappan K."/>
            <person name="Land M."/>
            <person name="Hauser L."/>
            <person name="Jeffries C.D."/>
            <person name="Chang Y.J."/>
            <person name="Brambilla E.M."/>
            <person name="Rohde M."/>
            <person name="Spring S."/>
            <person name="Goker M."/>
            <person name="Detter J.C."/>
            <person name="Woyke T."/>
            <person name="Bristow J."/>
            <person name="Eisen J.A."/>
            <person name="Markowitz V."/>
            <person name="Hugenholtz P."/>
            <person name="Kyrpides N.C."/>
            <person name="Klenk H.P."/>
        </authorList>
    </citation>
    <scope>NUCLEOTIDE SEQUENCE [LARGE SCALE GENOMIC DNA]</scope>
    <source>
        <strain evidence="4">DSM 15286 / JCM 11887 / CIR29812</strain>
    </source>
</reference>
<protein>
    <submittedName>
        <fullName evidence="3">Periplasmic binding protein</fullName>
    </submittedName>
</protein>
<dbReference type="Pfam" id="PF01497">
    <property type="entry name" value="Peripla_BP_2"/>
    <property type="match status" value="1"/>
</dbReference>
<keyword evidence="1" id="KW-0732">Signal</keyword>
<keyword evidence="4" id="KW-1185">Reference proteome</keyword>
<dbReference type="InParanoid" id="F8AB18"/>
<accession>F8AB18</accession>
<reference evidence="4" key="1">
    <citation type="submission" date="2011-04" db="EMBL/GenBank/DDBJ databases">
        <title>The complete genome of Thermodesulfatator indicus DSM 15286.</title>
        <authorList>
            <person name="Lucas S."/>
            <person name="Copeland A."/>
            <person name="Lapidus A."/>
            <person name="Bruce D."/>
            <person name="Goodwin L."/>
            <person name="Pitluck S."/>
            <person name="Peters L."/>
            <person name="Kyrpides N."/>
            <person name="Mavromatis K."/>
            <person name="Pagani I."/>
            <person name="Ivanova N."/>
            <person name="Saunders L."/>
            <person name="Detter J.C."/>
            <person name="Tapia R."/>
            <person name="Han C."/>
            <person name="Land M."/>
            <person name="Hauser L."/>
            <person name="Markowitz V."/>
            <person name="Cheng J.-F."/>
            <person name="Hugenholtz P."/>
            <person name="Woyke T."/>
            <person name="Wu D."/>
            <person name="Spring S."/>
            <person name="Schroeder M."/>
            <person name="Brambilla E."/>
            <person name="Klenk H.-P."/>
            <person name="Eisen J.A."/>
        </authorList>
    </citation>
    <scope>NUCLEOTIDE SEQUENCE [LARGE SCALE GENOMIC DNA]</scope>
    <source>
        <strain evidence="4">DSM 15286 / JCM 11887 / CIR29812</strain>
    </source>
</reference>
<dbReference type="PaxDb" id="667014-Thein_0502"/>
<evidence type="ECO:0000256" key="1">
    <source>
        <dbReference type="SAM" id="SignalP"/>
    </source>
</evidence>
<evidence type="ECO:0000259" key="2">
    <source>
        <dbReference type="PROSITE" id="PS50983"/>
    </source>
</evidence>
<dbReference type="PANTHER" id="PTHR30535">
    <property type="entry name" value="VITAMIN B12-BINDING PROTEIN"/>
    <property type="match status" value="1"/>
</dbReference>
<dbReference type="Proteomes" id="UP000006793">
    <property type="component" value="Chromosome"/>
</dbReference>
<feature type="signal peptide" evidence="1">
    <location>
        <begin position="1"/>
        <end position="20"/>
    </location>
</feature>
<organism evidence="3 4">
    <name type="scientific">Thermodesulfatator indicus (strain DSM 15286 / JCM 11887 / CIR29812)</name>
    <dbReference type="NCBI Taxonomy" id="667014"/>
    <lineage>
        <taxon>Bacteria</taxon>
        <taxon>Pseudomonadati</taxon>
        <taxon>Thermodesulfobacteriota</taxon>
        <taxon>Thermodesulfobacteria</taxon>
        <taxon>Thermodesulfobacteriales</taxon>
        <taxon>Thermodesulfatatoraceae</taxon>
        <taxon>Thermodesulfatator</taxon>
    </lineage>
</organism>
<dbReference type="AlphaFoldDB" id="F8AB18"/>
<dbReference type="SUPFAM" id="SSF53807">
    <property type="entry name" value="Helical backbone' metal receptor"/>
    <property type="match status" value="1"/>
</dbReference>